<dbReference type="STRING" id="38323.BM1374165_00341"/>
<reference evidence="2" key="2">
    <citation type="submission" date="2013-11" db="EMBL/GenBank/DDBJ databases">
        <authorList>
            <person name="GENOMES U."/>
        </authorList>
    </citation>
    <scope>NUCLEOTIDE SEQUENCE</scope>
    <source>
        <strain evidence="2">BM1374165</strain>
    </source>
</reference>
<dbReference type="EMBL" id="HG969191">
    <property type="protein sequence ID" value="CDO46791.1"/>
    <property type="molecule type" value="Genomic_DNA"/>
</dbReference>
<gene>
    <name evidence="2" type="ORF">BM1374165_00341</name>
    <name evidence="3" type="ORF">BM1374165_00779</name>
</gene>
<dbReference type="RefSeq" id="WP_034452646.1">
    <property type="nucleotide sequence ID" value="NZ_CACVBK010000049.1"/>
</dbReference>
<dbReference type="KEGG" id="bhs:BM1374165_00779"/>
<reference evidence="2" key="3">
    <citation type="submission" date="2014-04" db="EMBL/GenBank/DDBJ databases">
        <title>Genome sequencing of Bartonella spp. isolated from human blood.</title>
        <authorList>
            <person name="Raoult D."/>
        </authorList>
    </citation>
    <scope>NUCLEOTIDE SEQUENCE</scope>
    <source>
        <strain evidence="2">BM1374165</strain>
    </source>
</reference>
<evidence type="ECO:0000313" key="3">
    <source>
        <dbReference type="EMBL" id="CDO46791.1"/>
    </source>
</evidence>
<evidence type="ECO:0000256" key="1">
    <source>
        <dbReference type="SAM" id="MobiDB-lite"/>
    </source>
</evidence>
<reference evidence="4" key="1">
    <citation type="submission" date="2013-11" db="EMBL/GenBank/DDBJ databases">
        <title>Genome sequencing of Bartonella spp. isolated from human blood.</title>
        <authorList>
            <person name="Raoult D."/>
        </authorList>
    </citation>
    <scope>NUCLEOTIDE SEQUENCE</scope>
    <source>
        <strain evidence="4">BM1374165</strain>
    </source>
</reference>
<evidence type="ECO:0000313" key="4">
    <source>
        <dbReference type="Proteomes" id="UP000019801"/>
    </source>
</evidence>
<proteinExistence type="predicted"/>
<dbReference type="AlphaFoldDB" id="X5MEP3"/>
<feature type="region of interest" description="Disordered" evidence="1">
    <location>
        <begin position="95"/>
        <end position="114"/>
    </location>
</feature>
<organism evidence="2 4">
    <name type="scientific">Bartonella henselae</name>
    <name type="common">Rochalimaea henselae</name>
    <dbReference type="NCBI Taxonomy" id="38323"/>
    <lineage>
        <taxon>Bacteria</taxon>
        <taxon>Pseudomonadati</taxon>
        <taxon>Pseudomonadota</taxon>
        <taxon>Alphaproteobacteria</taxon>
        <taxon>Hyphomicrobiales</taxon>
        <taxon>Bartonellaceae</taxon>
        <taxon>Bartonella</taxon>
    </lineage>
</organism>
<dbReference type="Pfam" id="PF07120">
    <property type="entry name" value="DUF1376"/>
    <property type="match status" value="1"/>
</dbReference>
<evidence type="ECO:0000313" key="2">
    <source>
        <dbReference type="EMBL" id="CDO46364.1"/>
    </source>
</evidence>
<sequence>MSNRNQWIKINVEKWLLDLADLPPTEGNVYMRLRLKMLHTGKPLTNNLRALASLTRCSIDELDDALDLLAETGHIFLWDDNHIWSLDVEEELNNNNQQSEAAWHKHRKDKENVQ</sequence>
<dbReference type="EMBL" id="HG969191">
    <property type="protein sequence ID" value="CDO46364.1"/>
    <property type="molecule type" value="Genomic_DNA"/>
</dbReference>
<dbReference type="KEGG" id="bhs:BM1374165_00341"/>
<dbReference type="Proteomes" id="UP000019801">
    <property type="component" value="Chromosome I"/>
</dbReference>
<name>X5MEP3_BARHN</name>
<accession>X5MEP3</accession>
<dbReference type="InterPro" id="IPR010781">
    <property type="entry name" value="DUF1376"/>
</dbReference>
<protein>
    <submittedName>
        <fullName evidence="2">Phage related protein</fullName>
    </submittedName>
</protein>